<evidence type="ECO:0000313" key="2">
    <source>
        <dbReference type="EMBL" id="VYU39683.1"/>
    </source>
</evidence>
<gene>
    <name evidence="2" type="ORF">IBLFYP30_00278</name>
    <name evidence="1" type="ORF">LIP50_11975</name>
</gene>
<accession>A0A6N3EMF4</accession>
<organism evidence="2">
    <name type="scientific">Intestinibacter bartlettii</name>
    <dbReference type="NCBI Taxonomy" id="261299"/>
    <lineage>
        <taxon>Bacteria</taxon>
        <taxon>Bacillati</taxon>
        <taxon>Bacillota</taxon>
        <taxon>Clostridia</taxon>
        <taxon>Peptostreptococcales</taxon>
        <taxon>Peptostreptococcaceae</taxon>
        <taxon>Intestinibacter</taxon>
    </lineage>
</organism>
<evidence type="ECO:0000313" key="3">
    <source>
        <dbReference type="Proteomes" id="UP001299409"/>
    </source>
</evidence>
<dbReference type="Proteomes" id="UP001299409">
    <property type="component" value="Unassembled WGS sequence"/>
</dbReference>
<reference evidence="1 3" key="2">
    <citation type="submission" date="2021-10" db="EMBL/GenBank/DDBJ databases">
        <title>Collection of gut derived symbiotic bacterial strains cultured from healthy donors.</title>
        <authorList>
            <person name="Lin H."/>
            <person name="Littmann E."/>
            <person name="Claire K."/>
            <person name="Pamer E."/>
        </authorList>
    </citation>
    <scope>NUCLEOTIDE SEQUENCE [LARGE SCALE GENOMIC DNA]</scope>
    <source>
        <strain evidence="1 3">MSK.17.68</strain>
    </source>
</reference>
<proteinExistence type="predicted"/>
<dbReference type="EMBL" id="JAJBMB010000014">
    <property type="protein sequence ID" value="MCB5446914.1"/>
    <property type="molecule type" value="Genomic_DNA"/>
</dbReference>
<dbReference type="RefSeq" id="WP_007285336.1">
    <property type="nucleotide sequence ID" value="NZ_BAABXU010000001.1"/>
</dbReference>
<name>A0A6N3EMF4_9FIRM</name>
<dbReference type="GeneID" id="89563633"/>
<evidence type="ECO:0000313" key="1">
    <source>
        <dbReference type="EMBL" id="MCB5446914.1"/>
    </source>
</evidence>
<reference evidence="2" key="1">
    <citation type="submission" date="2019-11" db="EMBL/GenBank/DDBJ databases">
        <authorList>
            <person name="Feng L."/>
        </authorList>
    </citation>
    <scope>NUCLEOTIDE SEQUENCE</scope>
    <source>
        <strain evidence="2">IbartlettiiLFYP30</strain>
    </source>
</reference>
<sequence>MYIIFDETIIDSEEIKDLIQQKSDFKVEKDMCKATKREDVLAYLVTLDVDLIEKQIREEYDLQDMEMEDLFEEYMELAEEKALELEELMPMYSIMEAKAYKWDMSENKIKTIMAVAHTDLGVLKLSDVVKRLLSETD</sequence>
<protein>
    <submittedName>
        <fullName evidence="2">Uncharacterized protein</fullName>
    </submittedName>
</protein>
<keyword evidence="3" id="KW-1185">Reference proteome</keyword>
<dbReference type="AlphaFoldDB" id="A0A6N3EMF4"/>
<dbReference type="EMBL" id="CACRUE010000034">
    <property type="protein sequence ID" value="VYU39683.1"/>
    <property type="molecule type" value="Genomic_DNA"/>
</dbReference>